<dbReference type="EMBL" id="JADBDZ010000001">
    <property type="protein sequence ID" value="MBE1532639.1"/>
    <property type="molecule type" value="Genomic_DNA"/>
</dbReference>
<dbReference type="Gene3D" id="3.40.630.30">
    <property type="match status" value="1"/>
</dbReference>
<dbReference type="Proteomes" id="UP000627838">
    <property type="component" value="Unassembled WGS sequence"/>
</dbReference>
<gene>
    <name evidence="4" type="ORF">H4W34_002472</name>
</gene>
<organism evidence="4 5">
    <name type="scientific">Actinomadura algeriensis</name>
    <dbReference type="NCBI Taxonomy" id="1679523"/>
    <lineage>
        <taxon>Bacteria</taxon>
        <taxon>Bacillati</taxon>
        <taxon>Actinomycetota</taxon>
        <taxon>Actinomycetes</taxon>
        <taxon>Streptosporangiales</taxon>
        <taxon>Thermomonosporaceae</taxon>
        <taxon>Actinomadura</taxon>
    </lineage>
</organism>
<dbReference type="CDD" id="cd04301">
    <property type="entry name" value="NAT_SF"/>
    <property type="match status" value="1"/>
</dbReference>
<dbReference type="GO" id="GO:0016746">
    <property type="term" value="F:acyltransferase activity"/>
    <property type="evidence" value="ECO:0007669"/>
    <property type="project" value="UniProtKB-KW"/>
</dbReference>
<name>A0ABR9JPZ4_9ACTN</name>
<comment type="caution">
    <text evidence="4">The sequence shown here is derived from an EMBL/GenBank/DDBJ whole genome shotgun (WGS) entry which is preliminary data.</text>
</comment>
<evidence type="ECO:0000256" key="1">
    <source>
        <dbReference type="ARBA" id="ARBA00022679"/>
    </source>
</evidence>
<proteinExistence type="predicted"/>
<protein>
    <submittedName>
        <fullName evidence="4">Acetyltransferase</fullName>
        <ecNumber evidence="4">2.3.1.-</ecNumber>
    </submittedName>
</protein>
<dbReference type="PANTHER" id="PTHR43877:SF1">
    <property type="entry name" value="ACETYLTRANSFERASE"/>
    <property type="match status" value="1"/>
</dbReference>
<dbReference type="PROSITE" id="PS51186">
    <property type="entry name" value="GNAT"/>
    <property type="match status" value="1"/>
</dbReference>
<dbReference type="EC" id="2.3.1.-" evidence="4"/>
<reference evidence="4 5" key="1">
    <citation type="submission" date="2020-10" db="EMBL/GenBank/DDBJ databases">
        <title>Sequencing the genomes of 1000 actinobacteria strains.</title>
        <authorList>
            <person name="Klenk H.-P."/>
        </authorList>
    </citation>
    <scope>NUCLEOTIDE SEQUENCE [LARGE SCALE GENOMIC DNA]</scope>
    <source>
        <strain evidence="4 5">DSM 46744</strain>
    </source>
</reference>
<sequence>MTVEIRPFRSGDAPGLAALVRRCLREVNGRDYPVDAIDRMSAHFTPGRFVELARIRRVYVADDGGRPVGTVSRDGGRVYTLFVDPDRIGQGIGRRLLRHVEDLAAREGHAYMETGASITAHSFYLRLGYGDVRESDAESVLRKPLSPR</sequence>
<evidence type="ECO:0000259" key="3">
    <source>
        <dbReference type="PROSITE" id="PS51186"/>
    </source>
</evidence>
<dbReference type="PANTHER" id="PTHR43877">
    <property type="entry name" value="AMINOALKYLPHOSPHONATE N-ACETYLTRANSFERASE-RELATED-RELATED"/>
    <property type="match status" value="1"/>
</dbReference>
<feature type="domain" description="N-acetyltransferase" evidence="3">
    <location>
        <begin position="3"/>
        <end position="146"/>
    </location>
</feature>
<evidence type="ECO:0000313" key="4">
    <source>
        <dbReference type="EMBL" id="MBE1532639.1"/>
    </source>
</evidence>
<keyword evidence="2 4" id="KW-0012">Acyltransferase</keyword>
<keyword evidence="5" id="KW-1185">Reference proteome</keyword>
<evidence type="ECO:0000256" key="2">
    <source>
        <dbReference type="ARBA" id="ARBA00023315"/>
    </source>
</evidence>
<dbReference type="RefSeq" id="WP_318784072.1">
    <property type="nucleotide sequence ID" value="NZ_JADBDZ010000001.1"/>
</dbReference>
<dbReference type="SUPFAM" id="SSF55729">
    <property type="entry name" value="Acyl-CoA N-acyltransferases (Nat)"/>
    <property type="match status" value="1"/>
</dbReference>
<evidence type="ECO:0000313" key="5">
    <source>
        <dbReference type="Proteomes" id="UP000627838"/>
    </source>
</evidence>
<dbReference type="InterPro" id="IPR000182">
    <property type="entry name" value="GNAT_dom"/>
</dbReference>
<dbReference type="InterPro" id="IPR050832">
    <property type="entry name" value="Bact_Acetyltransf"/>
</dbReference>
<dbReference type="InterPro" id="IPR016181">
    <property type="entry name" value="Acyl_CoA_acyltransferase"/>
</dbReference>
<dbReference type="Pfam" id="PF13508">
    <property type="entry name" value="Acetyltransf_7"/>
    <property type="match status" value="1"/>
</dbReference>
<keyword evidence="1 4" id="KW-0808">Transferase</keyword>
<accession>A0ABR9JPZ4</accession>